<reference evidence="2 3" key="1">
    <citation type="journal article" date="2015" name="Int. Biodeterior. Biodegradation">
        <title>Physiological and genetic screening methods for the isolation of methyl tert-butyl ether-degrading bacteria for bioremediation purposes.</title>
        <authorList>
            <person name="Guisado I.M."/>
            <person name="Purswani J."/>
            <person name="Gonzalez Lopez J."/>
            <person name="Pozo C."/>
        </authorList>
    </citation>
    <scope>NUCLEOTIDE SEQUENCE [LARGE SCALE GENOMIC DNA]</scope>
    <source>
        <strain evidence="2 3">SH7</strain>
    </source>
</reference>
<feature type="domain" description="Flavodoxin-like" evidence="1">
    <location>
        <begin position="3"/>
        <end position="159"/>
    </location>
</feature>
<dbReference type="GO" id="GO:0009055">
    <property type="term" value="F:electron transfer activity"/>
    <property type="evidence" value="ECO:0007669"/>
    <property type="project" value="InterPro"/>
</dbReference>
<sequence>MKTIIIYTSKYGCTEKAAYLLKNQLGDETEVVNLMLAKEPTLERYDTVILGGSIYYGKIQKQMTAFTSKYINELDKKRVGLFICAGAKGEEATQELKSSFPEKLYNQSITKEVFGDEIYEEKMTVLDRLVLRVVKGKNKSVNGLSQEAIERFALALKKR</sequence>
<evidence type="ECO:0000313" key="2">
    <source>
        <dbReference type="EMBL" id="KTD86516.1"/>
    </source>
</evidence>
<dbReference type="GO" id="GO:0010181">
    <property type="term" value="F:FMN binding"/>
    <property type="evidence" value="ECO:0007669"/>
    <property type="project" value="InterPro"/>
</dbReference>
<dbReference type="AlphaFoldDB" id="A0A0W1AZ51"/>
<accession>A0A0W1AZ51</accession>
<dbReference type="GO" id="GO:0016651">
    <property type="term" value="F:oxidoreductase activity, acting on NAD(P)H"/>
    <property type="evidence" value="ECO:0007669"/>
    <property type="project" value="UniProtKB-ARBA"/>
</dbReference>
<evidence type="ECO:0000313" key="3">
    <source>
        <dbReference type="Proteomes" id="UP000054709"/>
    </source>
</evidence>
<gene>
    <name evidence="2" type="ORF">UQ64_13665</name>
</gene>
<dbReference type="GO" id="GO:0070819">
    <property type="term" value="F:menaquinone-dependent protoporphyrinogen oxidase activity"/>
    <property type="evidence" value="ECO:0007669"/>
    <property type="project" value="TreeGrafter"/>
</dbReference>
<dbReference type="OrthoDB" id="2146857at2"/>
<dbReference type="PANTHER" id="PTHR38030:SF2">
    <property type="entry name" value="PROTOPORPHYRINOGEN IX DEHYDROGENASE [QUINONE]"/>
    <property type="match status" value="1"/>
</dbReference>
<organism evidence="2 3">
    <name type="scientific">Paenibacillus etheri</name>
    <dbReference type="NCBI Taxonomy" id="1306852"/>
    <lineage>
        <taxon>Bacteria</taxon>
        <taxon>Bacillati</taxon>
        <taxon>Bacillota</taxon>
        <taxon>Bacilli</taxon>
        <taxon>Bacillales</taxon>
        <taxon>Paenibacillaceae</taxon>
        <taxon>Paenibacillus</taxon>
    </lineage>
</organism>
<comment type="caution">
    <text evidence="2">The sequence shown here is derived from an EMBL/GenBank/DDBJ whole genome shotgun (WGS) entry which is preliminary data.</text>
</comment>
<dbReference type="InterPro" id="IPR001226">
    <property type="entry name" value="Flavodoxin_CS"/>
</dbReference>
<dbReference type="InterPro" id="IPR008254">
    <property type="entry name" value="Flavodoxin/NO_synth"/>
</dbReference>
<dbReference type="Pfam" id="PF12724">
    <property type="entry name" value="Flavodoxin_5"/>
    <property type="match status" value="1"/>
</dbReference>
<dbReference type="Proteomes" id="UP000054709">
    <property type="component" value="Unassembled WGS sequence"/>
</dbReference>
<keyword evidence="3" id="KW-1185">Reference proteome</keyword>
<dbReference type="RefSeq" id="WP_060623408.1">
    <property type="nucleotide sequence ID" value="NZ_LCZJ02000019.1"/>
</dbReference>
<proteinExistence type="predicted"/>
<protein>
    <recommendedName>
        <fullName evidence="1">Flavodoxin-like domain-containing protein</fullName>
    </recommendedName>
</protein>
<dbReference type="Gene3D" id="3.40.50.360">
    <property type="match status" value="1"/>
</dbReference>
<dbReference type="EMBL" id="LCZJ02000019">
    <property type="protein sequence ID" value="KTD86516.1"/>
    <property type="molecule type" value="Genomic_DNA"/>
</dbReference>
<name>A0A0W1AZ51_9BACL</name>
<evidence type="ECO:0000259" key="1">
    <source>
        <dbReference type="PROSITE" id="PS50902"/>
    </source>
</evidence>
<dbReference type="SUPFAM" id="SSF52218">
    <property type="entry name" value="Flavoproteins"/>
    <property type="match status" value="1"/>
</dbReference>
<dbReference type="InterPro" id="IPR052200">
    <property type="entry name" value="Protoporphyrinogen_IX_DH"/>
</dbReference>
<dbReference type="GO" id="GO:0006783">
    <property type="term" value="P:heme biosynthetic process"/>
    <property type="evidence" value="ECO:0007669"/>
    <property type="project" value="TreeGrafter"/>
</dbReference>
<dbReference type="InterPro" id="IPR026816">
    <property type="entry name" value="Flavodoxin_dom"/>
</dbReference>
<dbReference type="InterPro" id="IPR029039">
    <property type="entry name" value="Flavoprotein-like_sf"/>
</dbReference>
<dbReference type="PROSITE" id="PS50902">
    <property type="entry name" value="FLAVODOXIN_LIKE"/>
    <property type="match status" value="1"/>
</dbReference>
<dbReference type="PROSITE" id="PS00201">
    <property type="entry name" value="FLAVODOXIN"/>
    <property type="match status" value="1"/>
</dbReference>
<dbReference type="PANTHER" id="PTHR38030">
    <property type="entry name" value="PROTOPORPHYRINOGEN IX DEHYDROGENASE [MENAQUINONE]"/>
    <property type="match status" value="1"/>
</dbReference>